<evidence type="ECO:0000313" key="2">
    <source>
        <dbReference type="EMBL" id="KAF8677170.1"/>
    </source>
</evidence>
<dbReference type="InterPro" id="IPR026960">
    <property type="entry name" value="RVT-Znf"/>
</dbReference>
<reference evidence="2" key="1">
    <citation type="submission" date="2020-07" db="EMBL/GenBank/DDBJ databases">
        <title>Genome sequence and genetic diversity analysis of an under-domesticated orphan crop, white fonio (Digitaria exilis).</title>
        <authorList>
            <person name="Bennetzen J.L."/>
            <person name="Chen S."/>
            <person name="Ma X."/>
            <person name="Wang X."/>
            <person name="Yssel A.E.J."/>
            <person name="Chaluvadi S.R."/>
            <person name="Johnson M."/>
            <person name="Gangashetty P."/>
            <person name="Hamidou F."/>
            <person name="Sanogo M.D."/>
            <person name="Zwaenepoel A."/>
            <person name="Wallace J."/>
            <person name="Van De Peer Y."/>
            <person name="Van Deynze A."/>
        </authorList>
    </citation>
    <scope>NUCLEOTIDE SEQUENCE</scope>
    <source>
        <tissue evidence="2">Leaves</tissue>
    </source>
</reference>
<protein>
    <recommendedName>
        <fullName evidence="1">Reverse transcriptase zinc-binding domain-containing protein</fullName>
    </recommendedName>
</protein>
<evidence type="ECO:0000313" key="3">
    <source>
        <dbReference type="Proteomes" id="UP000636709"/>
    </source>
</evidence>
<proteinExistence type="predicted"/>
<dbReference type="PANTHER" id="PTHR33116">
    <property type="entry name" value="REVERSE TRANSCRIPTASE ZINC-BINDING DOMAIN-CONTAINING PROTEIN-RELATED-RELATED"/>
    <property type="match status" value="1"/>
</dbReference>
<comment type="caution">
    <text evidence="2">The sequence shown here is derived from an EMBL/GenBank/DDBJ whole genome shotgun (WGS) entry which is preliminary data.</text>
</comment>
<dbReference type="EMBL" id="JACEFO010002150">
    <property type="protein sequence ID" value="KAF8677170.1"/>
    <property type="molecule type" value="Genomic_DNA"/>
</dbReference>
<feature type="domain" description="Reverse transcriptase zinc-binding" evidence="1">
    <location>
        <begin position="136"/>
        <end position="192"/>
    </location>
</feature>
<organism evidence="2 3">
    <name type="scientific">Digitaria exilis</name>
    <dbReference type="NCBI Taxonomy" id="1010633"/>
    <lineage>
        <taxon>Eukaryota</taxon>
        <taxon>Viridiplantae</taxon>
        <taxon>Streptophyta</taxon>
        <taxon>Embryophyta</taxon>
        <taxon>Tracheophyta</taxon>
        <taxon>Spermatophyta</taxon>
        <taxon>Magnoliopsida</taxon>
        <taxon>Liliopsida</taxon>
        <taxon>Poales</taxon>
        <taxon>Poaceae</taxon>
        <taxon>PACMAD clade</taxon>
        <taxon>Panicoideae</taxon>
        <taxon>Panicodae</taxon>
        <taxon>Paniceae</taxon>
        <taxon>Anthephorinae</taxon>
        <taxon>Digitaria</taxon>
    </lineage>
</organism>
<dbReference type="AlphaFoldDB" id="A0A835B9G9"/>
<gene>
    <name evidence="2" type="ORF">HU200_046643</name>
</gene>
<dbReference type="Pfam" id="PF13966">
    <property type="entry name" value="zf-RVT"/>
    <property type="match status" value="1"/>
</dbReference>
<sequence length="285" mass="31886">MSVLRFPPGAIDALDHRRRCFLWSGEDSVSGAQCLVAWERPCQPKEQGGLGIKDLTTQNTSLLLKLLHRLYHPGDSAWGAGCAPKLIWSLCKATSFWLDRWCTAGRFADLFPLLFTHVVDEEASVAAVVQNGLANQLVPRLTRAAREEVQDRIQCRSNLFRKGIVEDVACAICGGNEDCDHVVLSCPFATQVRRGLGAGTEGVSAKTIWTVVRPTTIASKHYDCFLLLVCWMLWKHRNGVVFNSESPSLARFWRSCRDEARLWGHRLPPQDREVAEAWCCVFSST</sequence>
<dbReference type="Proteomes" id="UP000636709">
    <property type="component" value="Unassembled WGS sequence"/>
</dbReference>
<dbReference type="PANTHER" id="PTHR33116:SF78">
    <property type="entry name" value="OS12G0587133 PROTEIN"/>
    <property type="match status" value="1"/>
</dbReference>
<name>A0A835B9G9_9POAL</name>
<accession>A0A835B9G9</accession>
<keyword evidence="3" id="KW-1185">Reference proteome</keyword>
<dbReference type="OrthoDB" id="685268at2759"/>
<evidence type="ECO:0000259" key="1">
    <source>
        <dbReference type="Pfam" id="PF13966"/>
    </source>
</evidence>